<dbReference type="SUPFAM" id="SSF50346">
    <property type="entry name" value="PRC-barrel domain"/>
    <property type="match status" value="1"/>
</dbReference>
<keyword evidence="3 5" id="KW-0698">rRNA processing</keyword>
<dbReference type="InterPro" id="IPR036976">
    <property type="entry name" value="RimM_N_sf"/>
</dbReference>
<evidence type="ECO:0000256" key="6">
    <source>
        <dbReference type="SAM" id="MobiDB-lite"/>
    </source>
</evidence>
<comment type="similarity">
    <text evidence="5">Belongs to the RimM family.</text>
</comment>
<dbReference type="SUPFAM" id="SSF50447">
    <property type="entry name" value="Translation proteins"/>
    <property type="match status" value="1"/>
</dbReference>
<keyword evidence="4 5" id="KW-0143">Chaperone</keyword>
<proteinExistence type="inferred from homology"/>
<dbReference type="GO" id="GO:0005840">
    <property type="term" value="C:ribosome"/>
    <property type="evidence" value="ECO:0007669"/>
    <property type="project" value="InterPro"/>
</dbReference>
<keyword evidence="1 5" id="KW-0963">Cytoplasm</keyword>
<feature type="domain" description="RimM N-terminal" evidence="7">
    <location>
        <begin position="9"/>
        <end position="88"/>
    </location>
</feature>
<evidence type="ECO:0000256" key="3">
    <source>
        <dbReference type="ARBA" id="ARBA00022552"/>
    </source>
</evidence>
<evidence type="ECO:0000256" key="4">
    <source>
        <dbReference type="ARBA" id="ARBA00023186"/>
    </source>
</evidence>
<reference evidence="9" key="1">
    <citation type="journal article" date="2021" name="PeerJ">
        <title>Extensive microbial diversity within the chicken gut microbiome revealed by metagenomics and culture.</title>
        <authorList>
            <person name="Gilroy R."/>
            <person name="Ravi A."/>
            <person name="Getino M."/>
            <person name="Pursley I."/>
            <person name="Horton D.L."/>
            <person name="Alikhan N.F."/>
            <person name="Baker D."/>
            <person name="Gharbi K."/>
            <person name="Hall N."/>
            <person name="Watson M."/>
            <person name="Adriaenssens E.M."/>
            <person name="Foster-Nyarko E."/>
            <person name="Jarju S."/>
            <person name="Secka A."/>
            <person name="Antonio M."/>
            <person name="Oren A."/>
            <person name="Chaudhuri R.R."/>
            <person name="La Ragione R."/>
            <person name="Hildebrand F."/>
            <person name="Pallen M.J."/>
        </authorList>
    </citation>
    <scope>NUCLEOTIDE SEQUENCE</scope>
    <source>
        <strain evidence="9">ChiGjej2B2-19336</strain>
    </source>
</reference>
<evidence type="ECO:0000259" key="8">
    <source>
        <dbReference type="Pfam" id="PF24986"/>
    </source>
</evidence>
<dbReference type="Pfam" id="PF01782">
    <property type="entry name" value="RimM"/>
    <property type="match status" value="1"/>
</dbReference>
<dbReference type="Gene3D" id="2.40.30.60">
    <property type="entry name" value="RimM"/>
    <property type="match status" value="1"/>
</dbReference>
<dbReference type="PANTHER" id="PTHR33692:SF1">
    <property type="entry name" value="RIBOSOME MATURATION FACTOR RIMM"/>
    <property type="match status" value="1"/>
</dbReference>
<dbReference type="InterPro" id="IPR056792">
    <property type="entry name" value="PRC_RimM"/>
</dbReference>
<dbReference type="InterPro" id="IPR011033">
    <property type="entry name" value="PRC_barrel-like_sf"/>
</dbReference>
<dbReference type="Proteomes" id="UP000698963">
    <property type="component" value="Unassembled WGS sequence"/>
</dbReference>
<comment type="subcellular location">
    <subcellularLocation>
        <location evidence="5">Cytoplasm</location>
    </subcellularLocation>
</comment>
<evidence type="ECO:0000256" key="5">
    <source>
        <dbReference type="HAMAP-Rule" id="MF_00014"/>
    </source>
</evidence>
<dbReference type="GO" id="GO:0042274">
    <property type="term" value="P:ribosomal small subunit biogenesis"/>
    <property type="evidence" value="ECO:0007669"/>
    <property type="project" value="UniProtKB-UniRule"/>
</dbReference>
<dbReference type="InterPro" id="IPR002676">
    <property type="entry name" value="RimM_N"/>
</dbReference>
<dbReference type="GO" id="GO:0006364">
    <property type="term" value="P:rRNA processing"/>
    <property type="evidence" value="ECO:0007669"/>
    <property type="project" value="UniProtKB-UniRule"/>
</dbReference>
<dbReference type="NCBIfam" id="TIGR02273">
    <property type="entry name" value="16S_RimM"/>
    <property type="match status" value="1"/>
</dbReference>
<feature type="region of interest" description="Disordered" evidence="6">
    <location>
        <begin position="177"/>
        <end position="200"/>
    </location>
</feature>
<dbReference type="PANTHER" id="PTHR33692">
    <property type="entry name" value="RIBOSOME MATURATION FACTOR RIMM"/>
    <property type="match status" value="1"/>
</dbReference>
<dbReference type="RefSeq" id="WP_304122667.1">
    <property type="nucleotide sequence ID" value="NZ_DYZA01000167.1"/>
</dbReference>
<protein>
    <recommendedName>
        <fullName evidence="5">Ribosome maturation factor RimM</fullName>
    </recommendedName>
</protein>
<dbReference type="InterPro" id="IPR009000">
    <property type="entry name" value="Transl_B-barrel_sf"/>
</dbReference>
<name>A0A921AXF0_9BACT</name>
<reference evidence="9" key="2">
    <citation type="submission" date="2021-09" db="EMBL/GenBank/DDBJ databases">
        <authorList>
            <person name="Gilroy R."/>
        </authorList>
    </citation>
    <scope>NUCLEOTIDE SEQUENCE</scope>
    <source>
        <strain evidence="9">ChiGjej2B2-19336</strain>
    </source>
</reference>
<keyword evidence="2 5" id="KW-0690">Ribosome biogenesis</keyword>
<dbReference type="GO" id="GO:0043022">
    <property type="term" value="F:ribosome binding"/>
    <property type="evidence" value="ECO:0007669"/>
    <property type="project" value="InterPro"/>
</dbReference>
<dbReference type="AlphaFoldDB" id="A0A921AXF0"/>
<accession>A0A921AXF0</accession>
<comment type="caution">
    <text evidence="9">The sequence shown here is derived from an EMBL/GenBank/DDBJ whole genome shotgun (WGS) entry which is preliminary data.</text>
</comment>
<dbReference type="HAMAP" id="MF_00014">
    <property type="entry name" value="Ribosome_mat_RimM"/>
    <property type="match status" value="1"/>
</dbReference>
<feature type="domain" description="Ribosome maturation factor RimM PRC barrel" evidence="8">
    <location>
        <begin position="101"/>
        <end position="171"/>
    </location>
</feature>
<comment type="subunit">
    <text evidence="5">Binds ribosomal protein uS19.</text>
</comment>
<evidence type="ECO:0000259" key="7">
    <source>
        <dbReference type="Pfam" id="PF01782"/>
    </source>
</evidence>
<dbReference type="Gene3D" id="2.30.30.240">
    <property type="entry name" value="PRC-barrel domain"/>
    <property type="match status" value="1"/>
</dbReference>
<organism evidence="9 10">
    <name type="scientific">Mailhella massiliensis</name>
    <dbReference type="NCBI Taxonomy" id="1903261"/>
    <lineage>
        <taxon>Bacteria</taxon>
        <taxon>Pseudomonadati</taxon>
        <taxon>Thermodesulfobacteriota</taxon>
        <taxon>Desulfovibrionia</taxon>
        <taxon>Desulfovibrionales</taxon>
        <taxon>Desulfovibrionaceae</taxon>
        <taxon>Mailhella</taxon>
    </lineage>
</organism>
<dbReference type="EMBL" id="DYZA01000167">
    <property type="protein sequence ID" value="HJD97619.1"/>
    <property type="molecule type" value="Genomic_DNA"/>
</dbReference>
<dbReference type="GO" id="GO:0005737">
    <property type="term" value="C:cytoplasm"/>
    <property type="evidence" value="ECO:0007669"/>
    <property type="project" value="UniProtKB-SubCell"/>
</dbReference>
<sequence length="200" mass="21986">MPASSLVILGRLTKPHGVKGEIRVDYYADSADLLEKPLMLRAGRFAPRPVRIREWHLWKDQLILSLEGCNDRSAAEQLRGQELLIDASFLPETEEDEPYLRDLIGLSVRLEDGTVVGKLEDVDFPAGQEMWIIRAPEADGGYEILFPAVPEFVLDIDLSAETATIAPPEGLLDLYREGAAANVPDDGKDEEGATDASSKA</sequence>
<comment type="function">
    <text evidence="5">An accessory protein needed during the final step in the assembly of 30S ribosomal subunit, possibly for assembly of the head region. Essential for efficient processing of 16S rRNA. May be needed both before and after RbfA during the maturation of 16S rRNA. It has affinity for free ribosomal 30S subunits but not for 70S ribosomes.</text>
</comment>
<evidence type="ECO:0000313" key="9">
    <source>
        <dbReference type="EMBL" id="HJD97619.1"/>
    </source>
</evidence>
<evidence type="ECO:0000256" key="1">
    <source>
        <dbReference type="ARBA" id="ARBA00022490"/>
    </source>
</evidence>
<dbReference type="Pfam" id="PF24986">
    <property type="entry name" value="PRC_RimM"/>
    <property type="match status" value="1"/>
</dbReference>
<gene>
    <name evidence="5 9" type="primary">rimM</name>
    <name evidence="9" type="ORF">K8W16_08245</name>
</gene>
<evidence type="ECO:0000256" key="2">
    <source>
        <dbReference type="ARBA" id="ARBA00022517"/>
    </source>
</evidence>
<comment type="domain">
    <text evidence="5">The PRC barrel domain binds ribosomal protein uS19.</text>
</comment>
<evidence type="ECO:0000313" key="10">
    <source>
        <dbReference type="Proteomes" id="UP000698963"/>
    </source>
</evidence>
<dbReference type="InterPro" id="IPR011961">
    <property type="entry name" value="RimM"/>
</dbReference>